<accession>A0AAP4QYD6</accession>
<organism evidence="1 2">
    <name type="scientific">Burkholderia contaminans</name>
    <dbReference type="NCBI Taxonomy" id="488447"/>
    <lineage>
        <taxon>Bacteria</taxon>
        <taxon>Pseudomonadati</taxon>
        <taxon>Pseudomonadota</taxon>
        <taxon>Betaproteobacteria</taxon>
        <taxon>Burkholderiales</taxon>
        <taxon>Burkholderiaceae</taxon>
        <taxon>Burkholderia</taxon>
        <taxon>Burkholderia cepacia complex</taxon>
    </lineage>
</organism>
<gene>
    <name evidence="1" type="ORF">QZM56_03635</name>
</gene>
<proteinExistence type="predicted"/>
<evidence type="ECO:0000313" key="2">
    <source>
        <dbReference type="Proteomes" id="UP001172109"/>
    </source>
</evidence>
<dbReference type="AlphaFoldDB" id="A0AAP4QYD6"/>
<dbReference type="RefSeq" id="WP_137909733.1">
    <property type="nucleotide sequence ID" value="NZ_CADEUY010000002.1"/>
</dbReference>
<protein>
    <submittedName>
        <fullName evidence="1">Uncharacterized protein</fullName>
    </submittedName>
</protein>
<comment type="caution">
    <text evidence="1">The sequence shown here is derived from an EMBL/GenBank/DDBJ whole genome shotgun (WGS) entry which is preliminary data.</text>
</comment>
<dbReference type="Proteomes" id="UP001172109">
    <property type="component" value="Unassembled WGS sequence"/>
</dbReference>
<dbReference type="EMBL" id="JAUJQS010000002">
    <property type="protein sequence ID" value="MDN7563591.1"/>
    <property type="molecule type" value="Genomic_DNA"/>
</dbReference>
<name>A0AAP4QYD6_9BURK</name>
<reference evidence="1" key="1">
    <citation type="submission" date="2023-07" db="EMBL/GenBank/DDBJ databases">
        <title>A collection of bacterial strains from the Burkholderia cepacia Research Laboratory and Repository.</title>
        <authorList>
            <person name="Lipuma J."/>
            <person name="Spilker T."/>
            <person name="Caverly L."/>
        </authorList>
    </citation>
    <scope>NUCLEOTIDE SEQUENCE</scope>
    <source>
        <strain evidence="1">AU44979</strain>
    </source>
</reference>
<evidence type="ECO:0000313" key="1">
    <source>
        <dbReference type="EMBL" id="MDN7563591.1"/>
    </source>
</evidence>
<sequence length="129" mass="14754">MLSHKKMVQVIAQILQDAAEKRRTVSFKFLYESVGLPKQSTSIERGECHRALEDAANEICDFRTANYTSLMAKRDSGLPGDGFFDTYRLHRLIEYKSLVGDIATLDLSEHDKKILTNKERERVYRIAGS</sequence>